<accession>A0A8X7U5U1</accession>
<protein>
    <submittedName>
        <fullName evidence="1">Uncharacterized protein</fullName>
    </submittedName>
</protein>
<dbReference type="Proteomes" id="UP000886595">
    <property type="component" value="Unassembled WGS sequence"/>
</dbReference>
<reference evidence="1 2" key="1">
    <citation type="submission" date="2020-02" db="EMBL/GenBank/DDBJ databases">
        <authorList>
            <person name="Ma Q."/>
            <person name="Huang Y."/>
            <person name="Song X."/>
            <person name="Pei D."/>
        </authorList>
    </citation>
    <scope>NUCLEOTIDE SEQUENCE [LARGE SCALE GENOMIC DNA]</scope>
    <source>
        <strain evidence="1">Sxm20200214</strain>
        <tissue evidence="1">Leaf</tissue>
    </source>
</reference>
<comment type="caution">
    <text evidence="1">The sequence shown here is derived from an EMBL/GenBank/DDBJ whole genome shotgun (WGS) entry which is preliminary data.</text>
</comment>
<evidence type="ECO:0000313" key="2">
    <source>
        <dbReference type="Proteomes" id="UP000886595"/>
    </source>
</evidence>
<dbReference type="EMBL" id="JAAMPC010000014">
    <property type="protein sequence ID" value="KAG2264156.1"/>
    <property type="molecule type" value="Genomic_DNA"/>
</dbReference>
<keyword evidence="2" id="KW-1185">Reference proteome</keyword>
<proteinExistence type="predicted"/>
<name>A0A8X7U5U1_BRACI</name>
<sequence length="71" mass="8647">MVRLDNLSDEDFVNLDLSDEDKANFYQWDEDSKYFFQFCEDEVKRVKLPGHDHPMSFFRSCGLLQWLHRNK</sequence>
<organism evidence="1 2">
    <name type="scientific">Brassica carinata</name>
    <name type="common">Ethiopian mustard</name>
    <name type="synonym">Abyssinian cabbage</name>
    <dbReference type="NCBI Taxonomy" id="52824"/>
    <lineage>
        <taxon>Eukaryota</taxon>
        <taxon>Viridiplantae</taxon>
        <taxon>Streptophyta</taxon>
        <taxon>Embryophyta</taxon>
        <taxon>Tracheophyta</taxon>
        <taxon>Spermatophyta</taxon>
        <taxon>Magnoliopsida</taxon>
        <taxon>eudicotyledons</taxon>
        <taxon>Gunneridae</taxon>
        <taxon>Pentapetalae</taxon>
        <taxon>rosids</taxon>
        <taxon>malvids</taxon>
        <taxon>Brassicales</taxon>
        <taxon>Brassicaceae</taxon>
        <taxon>Brassiceae</taxon>
        <taxon>Brassica</taxon>
    </lineage>
</organism>
<gene>
    <name evidence="1" type="ORF">Bca52824_071235</name>
</gene>
<dbReference type="AlphaFoldDB" id="A0A8X7U5U1"/>
<evidence type="ECO:0000313" key="1">
    <source>
        <dbReference type="EMBL" id="KAG2264156.1"/>
    </source>
</evidence>